<organism evidence="9 10">
    <name type="scientific">Facklamia miroungae</name>
    <dbReference type="NCBI Taxonomy" id="120956"/>
    <lineage>
        <taxon>Bacteria</taxon>
        <taxon>Bacillati</taxon>
        <taxon>Bacillota</taxon>
        <taxon>Bacilli</taxon>
        <taxon>Lactobacillales</taxon>
        <taxon>Aerococcaceae</taxon>
        <taxon>Facklamia</taxon>
    </lineage>
</organism>
<proteinExistence type="inferred from homology"/>
<dbReference type="OrthoDB" id="9813074at2"/>
<keyword evidence="9" id="KW-0645">Protease</keyword>
<feature type="transmembrane region" description="Helical" evidence="7">
    <location>
        <begin position="149"/>
        <end position="167"/>
    </location>
</feature>
<evidence type="ECO:0000313" key="10">
    <source>
        <dbReference type="Proteomes" id="UP000199708"/>
    </source>
</evidence>
<feature type="transmembrane region" description="Helical" evidence="7">
    <location>
        <begin position="203"/>
        <end position="225"/>
    </location>
</feature>
<protein>
    <submittedName>
        <fullName evidence="9">Rhomboid protease GluP</fullName>
    </submittedName>
</protein>
<dbReference type="Proteomes" id="UP000199708">
    <property type="component" value="Unassembled WGS sequence"/>
</dbReference>
<evidence type="ECO:0000256" key="4">
    <source>
        <dbReference type="ARBA" id="ARBA00022801"/>
    </source>
</evidence>
<dbReference type="Gene3D" id="1.20.1540.10">
    <property type="entry name" value="Rhomboid-like"/>
    <property type="match status" value="1"/>
</dbReference>
<keyword evidence="10" id="KW-1185">Reference proteome</keyword>
<evidence type="ECO:0000313" key="9">
    <source>
        <dbReference type="EMBL" id="SDG56253.1"/>
    </source>
</evidence>
<feature type="transmembrane region" description="Helical" evidence="7">
    <location>
        <begin position="173"/>
        <end position="191"/>
    </location>
</feature>
<keyword evidence="3 7" id="KW-0812">Transmembrane</keyword>
<dbReference type="GO" id="GO:0016020">
    <property type="term" value="C:membrane"/>
    <property type="evidence" value="ECO:0007669"/>
    <property type="project" value="UniProtKB-SubCell"/>
</dbReference>
<dbReference type="PANTHER" id="PTHR43731:SF14">
    <property type="entry name" value="PRESENILIN-ASSOCIATED RHOMBOID-LIKE PROTEIN, MITOCHONDRIAL"/>
    <property type="match status" value="1"/>
</dbReference>
<feature type="transmembrane region" description="Helical" evidence="7">
    <location>
        <begin position="7"/>
        <end position="29"/>
    </location>
</feature>
<feature type="transmembrane region" description="Helical" evidence="7">
    <location>
        <begin position="65"/>
        <end position="84"/>
    </location>
</feature>
<comment type="similarity">
    <text evidence="2">Belongs to the peptidase S54 family.</text>
</comment>
<dbReference type="SUPFAM" id="SSF144091">
    <property type="entry name" value="Rhomboid-like"/>
    <property type="match status" value="1"/>
</dbReference>
<evidence type="ECO:0000256" key="2">
    <source>
        <dbReference type="ARBA" id="ARBA00009045"/>
    </source>
</evidence>
<evidence type="ECO:0000259" key="8">
    <source>
        <dbReference type="Pfam" id="PF01694"/>
    </source>
</evidence>
<dbReference type="RefSeq" id="WP_090290503.1">
    <property type="nucleotide sequence ID" value="NZ_FNCK01000016.1"/>
</dbReference>
<keyword evidence="6 7" id="KW-0472">Membrane</keyword>
<comment type="subcellular location">
    <subcellularLocation>
        <location evidence="1">Membrane</location>
        <topology evidence="1">Multi-pass membrane protein</topology>
    </subcellularLocation>
</comment>
<evidence type="ECO:0000256" key="5">
    <source>
        <dbReference type="ARBA" id="ARBA00022989"/>
    </source>
</evidence>
<dbReference type="InterPro" id="IPR035952">
    <property type="entry name" value="Rhomboid-like_sf"/>
</dbReference>
<accession>A0A1G7V909</accession>
<dbReference type="GO" id="GO:0006508">
    <property type="term" value="P:proteolysis"/>
    <property type="evidence" value="ECO:0007669"/>
    <property type="project" value="UniProtKB-KW"/>
</dbReference>
<feature type="transmembrane region" description="Helical" evidence="7">
    <location>
        <begin position="120"/>
        <end position="137"/>
    </location>
</feature>
<dbReference type="Pfam" id="PF01694">
    <property type="entry name" value="Rhomboid"/>
    <property type="match status" value="1"/>
</dbReference>
<dbReference type="InterPro" id="IPR050925">
    <property type="entry name" value="Rhomboid_protease_S54"/>
</dbReference>
<keyword evidence="5 7" id="KW-1133">Transmembrane helix</keyword>
<evidence type="ECO:0000256" key="1">
    <source>
        <dbReference type="ARBA" id="ARBA00004141"/>
    </source>
</evidence>
<dbReference type="EMBL" id="FNCK01000016">
    <property type="protein sequence ID" value="SDG56253.1"/>
    <property type="molecule type" value="Genomic_DNA"/>
</dbReference>
<evidence type="ECO:0000256" key="7">
    <source>
        <dbReference type="SAM" id="Phobius"/>
    </source>
</evidence>
<dbReference type="AlphaFoldDB" id="A0A1G7V909"/>
<dbReference type="STRING" id="120956.SAMN05421791_1169"/>
<gene>
    <name evidence="9" type="ORF">SAMN05421791_1169</name>
</gene>
<dbReference type="InterPro" id="IPR022764">
    <property type="entry name" value="Peptidase_S54_rhomboid_dom"/>
</dbReference>
<reference evidence="9 10" key="1">
    <citation type="submission" date="2016-10" db="EMBL/GenBank/DDBJ databases">
        <authorList>
            <person name="de Groot N.N."/>
        </authorList>
    </citation>
    <scope>NUCLEOTIDE SEQUENCE [LARGE SCALE GENOMIC DNA]</scope>
    <source>
        <strain evidence="9 10">ATCC BAA-466</strain>
    </source>
</reference>
<dbReference type="GO" id="GO:0004252">
    <property type="term" value="F:serine-type endopeptidase activity"/>
    <property type="evidence" value="ECO:0007669"/>
    <property type="project" value="InterPro"/>
</dbReference>
<evidence type="ECO:0000256" key="6">
    <source>
        <dbReference type="ARBA" id="ARBA00023136"/>
    </source>
</evidence>
<feature type="transmembrane region" description="Helical" evidence="7">
    <location>
        <begin position="96"/>
        <end position="114"/>
    </location>
</feature>
<evidence type="ECO:0000256" key="3">
    <source>
        <dbReference type="ARBA" id="ARBA00022692"/>
    </source>
</evidence>
<sequence length="227" mass="25608">MRKSRILALPFITYILVAANLSVFIYMLVKFQTTTSLEALLKTGAKSNELILFHGEWWRLITPTFIHIGLEHLLFNNLSLYFIGQDLEKILGHGRFLLLFLLASFGGNVFSFAFNNNVSAGASTGIFGLFLAYIVLAKMYPNLTVLRQRAINFSLLILMNVITGFTSQGIDQWGHFGGAVYGGMTTFVLGLDRRVITRYDKKTRLAVFIGMILLTVVLILGKVYYYR</sequence>
<keyword evidence="4" id="KW-0378">Hydrolase</keyword>
<feature type="domain" description="Peptidase S54 rhomboid" evidence="8">
    <location>
        <begin position="55"/>
        <end position="189"/>
    </location>
</feature>
<dbReference type="PANTHER" id="PTHR43731">
    <property type="entry name" value="RHOMBOID PROTEASE"/>
    <property type="match status" value="1"/>
</dbReference>
<name>A0A1G7V909_9LACT</name>